<gene>
    <name evidence="1" type="ORF">Pint_04281</name>
</gene>
<evidence type="ECO:0000313" key="1">
    <source>
        <dbReference type="EMBL" id="KAJ0046478.1"/>
    </source>
</evidence>
<name>A0ACC0Z8G8_9ROSI</name>
<proteinExistence type="predicted"/>
<dbReference type="Proteomes" id="UP001163603">
    <property type="component" value="Chromosome 3"/>
</dbReference>
<organism evidence="1 2">
    <name type="scientific">Pistacia integerrima</name>
    <dbReference type="NCBI Taxonomy" id="434235"/>
    <lineage>
        <taxon>Eukaryota</taxon>
        <taxon>Viridiplantae</taxon>
        <taxon>Streptophyta</taxon>
        <taxon>Embryophyta</taxon>
        <taxon>Tracheophyta</taxon>
        <taxon>Spermatophyta</taxon>
        <taxon>Magnoliopsida</taxon>
        <taxon>eudicotyledons</taxon>
        <taxon>Gunneridae</taxon>
        <taxon>Pentapetalae</taxon>
        <taxon>rosids</taxon>
        <taxon>malvids</taxon>
        <taxon>Sapindales</taxon>
        <taxon>Anacardiaceae</taxon>
        <taxon>Pistacia</taxon>
    </lineage>
</organism>
<evidence type="ECO:0000313" key="2">
    <source>
        <dbReference type="Proteomes" id="UP001163603"/>
    </source>
</evidence>
<protein>
    <submittedName>
        <fullName evidence="1">Uncharacterized protein</fullName>
    </submittedName>
</protein>
<keyword evidence="2" id="KW-1185">Reference proteome</keyword>
<sequence>MIMDTTDAPVQKLNLIDTLQKLCVAYNFEEEIEDALQKIYNDCDIDHYNDLHTVSVYFRLLRQQGIKVSCDVFEKFKDVDRKFKSSLINDVQGMLNLYEAAHFAIHGEDILDEALAFTATQLKSMASRVSPHLAEEINHTLKFPIHDTYDSYGTLEELTLFTEAIRRWDIGAIDTLPDYMKFIYKTLFDIFGAIEEDTTREGRPYSISYPEKLVGDIKLCPSHGVIPDMNKFSEI</sequence>
<dbReference type="EMBL" id="CM047738">
    <property type="protein sequence ID" value="KAJ0046478.1"/>
    <property type="molecule type" value="Genomic_DNA"/>
</dbReference>
<comment type="caution">
    <text evidence="1">The sequence shown here is derived from an EMBL/GenBank/DDBJ whole genome shotgun (WGS) entry which is preliminary data.</text>
</comment>
<reference evidence="2" key="1">
    <citation type="journal article" date="2023" name="G3 (Bethesda)">
        <title>Genome assembly and association tests identify interacting loci associated with vigor, precocity, and sex in interspecific pistachio rootstocks.</title>
        <authorList>
            <person name="Palmer W."/>
            <person name="Jacygrad E."/>
            <person name="Sagayaradj S."/>
            <person name="Cavanaugh K."/>
            <person name="Han R."/>
            <person name="Bertier L."/>
            <person name="Beede B."/>
            <person name="Kafkas S."/>
            <person name="Golino D."/>
            <person name="Preece J."/>
            <person name="Michelmore R."/>
        </authorList>
    </citation>
    <scope>NUCLEOTIDE SEQUENCE [LARGE SCALE GENOMIC DNA]</scope>
</reference>
<accession>A0ACC0Z8G8</accession>